<comment type="caution">
    <text evidence="1">The sequence shown here is derived from an EMBL/GenBank/DDBJ whole genome shotgun (WGS) entry which is preliminary data.</text>
</comment>
<proteinExistence type="predicted"/>
<reference evidence="1 2" key="1">
    <citation type="submission" date="2016-03" db="EMBL/GenBank/DDBJ databases">
        <title>Comparative genomics of the ectomycorrhizal sister species Rhizopogon vinicolor and Rhizopogon vesiculosus (Basidiomycota: Boletales) reveals a divergence of the mating type B locus.</title>
        <authorList>
            <person name="Mujic A.B."/>
            <person name="Kuo A."/>
            <person name="Tritt A."/>
            <person name="Lipzen A."/>
            <person name="Chen C."/>
            <person name="Johnson J."/>
            <person name="Sharma A."/>
            <person name="Barry K."/>
            <person name="Grigoriev I.V."/>
            <person name="Spatafora J.W."/>
        </authorList>
    </citation>
    <scope>NUCLEOTIDE SEQUENCE [LARGE SCALE GENOMIC DNA]</scope>
    <source>
        <strain evidence="1 2">AM-OR11-056</strain>
    </source>
</reference>
<evidence type="ECO:0000313" key="2">
    <source>
        <dbReference type="Proteomes" id="UP000183567"/>
    </source>
</evidence>
<sequence>MSILVVIYTINYREYSSHAQ</sequence>
<organism evidence="1 2">
    <name type="scientific">Rhizopogon vesiculosus</name>
    <dbReference type="NCBI Taxonomy" id="180088"/>
    <lineage>
        <taxon>Eukaryota</taxon>
        <taxon>Fungi</taxon>
        <taxon>Dikarya</taxon>
        <taxon>Basidiomycota</taxon>
        <taxon>Agaricomycotina</taxon>
        <taxon>Agaricomycetes</taxon>
        <taxon>Agaricomycetidae</taxon>
        <taxon>Boletales</taxon>
        <taxon>Suillineae</taxon>
        <taxon>Rhizopogonaceae</taxon>
        <taxon>Rhizopogon</taxon>
    </lineage>
</organism>
<dbReference type="Proteomes" id="UP000183567">
    <property type="component" value="Unassembled WGS sequence"/>
</dbReference>
<gene>
    <name evidence="1" type="ORF">AZE42_14039</name>
</gene>
<evidence type="ECO:0000313" key="1">
    <source>
        <dbReference type="EMBL" id="OJA15916.1"/>
    </source>
</evidence>
<dbReference type="AlphaFoldDB" id="A0A1J8QWA7"/>
<keyword evidence="2" id="KW-1185">Reference proteome</keyword>
<accession>A0A1J8QWA7</accession>
<name>A0A1J8QWA7_9AGAM</name>
<protein>
    <submittedName>
        <fullName evidence="1">Uncharacterized protein</fullName>
    </submittedName>
</protein>
<dbReference type="EMBL" id="LVVM01002791">
    <property type="protein sequence ID" value="OJA15916.1"/>
    <property type="molecule type" value="Genomic_DNA"/>
</dbReference>